<dbReference type="Proteomes" id="UP000078476">
    <property type="component" value="Unassembled WGS sequence"/>
</dbReference>
<name>A0A177MYG9_9GAMM</name>
<protein>
    <submittedName>
        <fullName evidence="1">Uncharacterized protein</fullName>
    </submittedName>
</protein>
<reference evidence="1 2" key="1">
    <citation type="submission" date="2016-03" db="EMBL/GenBank/DDBJ databases">
        <authorList>
            <person name="Ploux O."/>
        </authorList>
    </citation>
    <scope>NUCLEOTIDE SEQUENCE [LARGE SCALE GENOMIC DNA]</scope>
    <source>
        <strain evidence="1 2">R-45370</strain>
    </source>
</reference>
<dbReference type="EMBL" id="LUUI01000150">
    <property type="protein sequence ID" value="OAI10746.1"/>
    <property type="molecule type" value="Genomic_DNA"/>
</dbReference>
<sequence length="77" mass="8916">MEDNLERERNQQEFRAILSTYSITQAQAVELITRETGQKVGTRKVPTWLADLETPSSRSCPNWAITALNKRIQRLQK</sequence>
<comment type="caution">
    <text evidence="1">The sequence shown here is derived from an EMBL/GenBank/DDBJ whole genome shotgun (WGS) entry which is preliminary data.</text>
</comment>
<dbReference type="RefSeq" id="WP_066986795.1">
    <property type="nucleotide sequence ID" value="NZ_LUUI01000150.1"/>
</dbReference>
<proteinExistence type="predicted"/>
<evidence type="ECO:0000313" key="2">
    <source>
        <dbReference type="Proteomes" id="UP000078476"/>
    </source>
</evidence>
<keyword evidence="2" id="KW-1185">Reference proteome</keyword>
<dbReference type="OrthoDB" id="6941743at2"/>
<dbReference type="AlphaFoldDB" id="A0A177MYG9"/>
<gene>
    <name evidence="1" type="ORF">A1359_15935</name>
</gene>
<evidence type="ECO:0000313" key="1">
    <source>
        <dbReference type="EMBL" id="OAI10746.1"/>
    </source>
</evidence>
<organism evidence="1 2">
    <name type="scientific">Methylomonas lenta</name>
    <dbReference type="NCBI Taxonomy" id="980561"/>
    <lineage>
        <taxon>Bacteria</taxon>
        <taxon>Pseudomonadati</taxon>
        <taxon>Pseudomonadota</taxon>
        <taxon>Gammaproteobacteria</taxon>
        <taxon>Methylococcales</taxon>
        <taxon>Methylococcaceae</taxon>
        <taxon>Methylomonas</taxon>
    </lineage>
</organism>
<accession>A0A177MYG9</accession>